<dbReference type="AlphaFoldDB" id="A0AAE0DAY2"/>
<dbReference type="PANTHER" id="PTHR43677:SF11">
    <property type="entry name" value="ZINC-CONTAINING ALCOHOL DEHYDROGENASE"/>
    <property type="match status" value="1"/>
</dbReference>
<organism evidence="1 2">
    <name type="scientific">Colletotrichum kahawae</name>
    <name type="common">Coffee berry disease fungus</name>
    <dbReference type="NCBI Taxonomy" id="34407"/>
    <lineage>
        <taxon>Eukaryota</taxon>
        <taxon>Fungi</taxon>
        <taxon>Dikarya</taxon>
        <taxon>Ascomycota</taxon>
        <taxon>Pezizomycotina</taxon>
        <taxon>Sordariomycetes</taxon>
        <taxon>Hypocreomycetidae</taxon>
        <taxon>Glomerellales</taxon>
        <taxon>Glomerellaceae</taxon>
        <taxon>Colletotrichum</taxon>
        <taxon>Colletotrichum gloeosporioides species complex</taxon>
    </lineage>
</organism>
<dbReference type="Gene3D" id="3.40.50.720">
    <property type="entry name" value="NAD(P)-binding Rossmann-like Domain"/>
    <property type="match status" value="1"/>
</dbReference>
<dbReference type="InterPro" id="IPR011032">
    <property type="entry name" value="GroES-like_sf"/>
</dbReference>
<comment type="caution">
    <text evidence="1">The sequence shown here is derived from an EMBL/GenBank/DDBJ whole genome shotgun (WGS) entry which is preliminary data.</text>
</comment>
<dbReference type="Proteomes" id="UP001281614">
    <property type="component" value="Unassembled WGS sequence"/>
</dbReference>
<accession>A0AAE0DAY2</accession>
<dbReference type="EMBL" id="VYYT01000065">
    <property type="protein sequence ID" value="KAK2772666.1"/>
    <property type="molecule type" value="Genomic_DNA"/>
</dbReference>
<sequence>MPNISSTMNAKLSHFLSLFISHSRNIFTPQHYHHTVQGPKMHAAIVNAWGSPPTYTTVPDLPAPSQSQIRLRVLAAGIHRLVLSRASGKHYTSTTLPHHPGVDGVGEDPTTGQRYYFASLQSGSFSEFVNIERHFVAKLPDNADPVTAAAFMNPIMSSWMALSARAAPQKPGFTVAILGATSASGRVAVDVVRSKGAGRVIGIARNEAALAEMPLDERIVLKPETDWSKLGEVDVVLDYVYGDAAAGLLKALPKSEREVQYIHIGSVSRDETMMLPGAILRGKRVALRGAGPGSWTMQAYAKELGGMVEIAAKLERKGVAVEAFKDVETAWGKARVGGDRIVFVSDDVAKDA</sequence>
<evidence type="ECO:0000313" key="1">
    <source>
        <dbReference type="EMBL" id="KAK2772666.1"/>
    </source>
</evidence>
<dbReference type="PANTHER" id="PTHR43677">
    <property type="entry name" value="SHORT-CHAIN DEHYDROGENASE/REDUCTASE"/>
    <property type="match status" value="1"/>
</dbReference>
<protein>
    <submittedName>
        <fullName evidence="1">Quinone oxidoreductase</fullName>
    </submittedName>
</protein>
<name>A0AAE0DAY2_COLKA</name>
<reference evidence="1" key="1">
    <citation type="submission" date="2023-02" db="EMBL/GenBank/DDBJ databases">
        <title>Colletotrichum kahawae CIFC_Que2 genome sequencing and assembly.</title>
        <authorList>
            <person name="Baroncelli R."/>
        </authorList>
    </citation>
    <scope>NUCLEOTIDE SEQUENCE</scope>
    <source>
        <strain evidence="1">CIFC_Que2</strain>
    </source>
</reference>
<dbReference type="InterPro" id="IPR036291">
    <property type="entry name" value="NAD(P)-bd_dom_sf"/>
</dbReference>
<proteinExistence type="predicted"/>
<dbReference type="SUPFAM" id="SSF51735">
    <property type="entry name" value="NAD(P)-binding Rossmann-fold domains"/>
    <property type="match status" value="1"/>
</dbReference>
<gene>
    <name evidence="1" type="ORF">CKAH01_13865</name>
</gene>
<dbReference type="GO" id="GO:0016491">
    <property type="term" value="F:oxidoreductase activity"/>
    <property type="evidence" value="ECO:0007669"/>
    <property type="project" value="TreeGrafter"/>
</dbReference>
<keyword evidence="2" id="KW-1185">Reference proteome</keyword>
<dbReference type="SUPFAM" id="SSF50129">
    <property type="entry name" value="GroES-like"/>
    <property type="match status" value="1"/>
</dbReference>
<dbReference type="Gene3D" id="3.90.180.10">
    <property type="entry name" value="Medium-chain alcohol dehydrogenases, catalytic domain"/>
    <property type="match status" value="1"/>
</dbReference>
<evidence type="ECO:0000313" key="2">
    <source>
        <dbReference type="Proteomes" id="UP001281614"/>
    </source>
</evidence>
<dbReference type="InterPro" id="IPR051397">
    <property type="entry name" value="Zn-ADH-like_protein"/>
</dbReference>